<feature type="binding site" description="axial binding residue" evidence="7">
    <location>
        <position position="351"/>
    </location>
    <ligand>
        <name>heme c</name>
        <dbReference type="ChEBI" id="CHEBI:61717"/>
        <label>1</label>
    </ligand>
    <ligandPart>
        <name>Fe</name>
        <dbReference type="ChEBI" id="CHEBI:18248"/>
    </ligandPart>
</feature>
<feature type="binding site" description="axial binding residue" evidence="7">
    <location>
        <position position="393"/>
    </location>
    <ligand>
        <name>heme c</name>
        <dbReference type="ChEBI" id="CHEBI:61717"/>
        <label>1</label>
    </ligand>
    <ligandPart>
        <name>Fe</name>
        <dbReference type="ChEBI" id="CHEBI:18248"/>
    </ligandPart>
</feature>
<dbReference type="SUPFAM" id="SSF48695">
    <property type="entry name" value="Multiheme cytochromes"/>
    <property type="match status" value="1"/>
</dbReference>
<name>A0A9D1UAQ4_9BACT</name>
<dbReference type="InterPro" id="IPR002322">
    <property type="entry name" value="Cyt_c_III"/>
</dbReference>
<feature type="domain" description="Class III cytochrome C" evidence="8">
    <location>
        <begin position="42"/>
        <end position="136"/>
    </location>
</feature>
<dbReference type="AlphaFoldDB" id="A0A9D1UAQ4"/>
<feature type="binding site" description="axial binding residue" evidence="7">
    <location>
        <position position="338"/>
    </location>
    <ligand>
        <name>heme c</name>
        <dbReference type="ChEBI" id="CHEBI:61717"/>
        <label>1</label>
    </ligand>
    <ligandPart>
        <name>Fe</name>
        <dbReference type="ChEBI" id="CHEBI:18248"/>
    </ligandPart>
</feature>
<dbReference type="InterPro" id="IPR036280">
    <property type="entry name" value="Multihaem_cyt_sf"/>
</dbReference>
<dbReference type="EMBL" id="DXGI01000382">
    <property type="protein sequence ID" value="HIW79500.1"/>
    <property type="molecule type" value="Genomic_DNA"/>
</dbReference>
<dbReference type="GO" id="GO:0009055">
    <property type="term" value="F:electron transfer activity"/>
    <property type="evidence" value="ECO:0007669"/>
    <property type="project" value="InterPro"/>
</dbReference>
<feature type="domain" description="Class III cytochrome C" evidence="8">
    <location>
        <begin position="329"/>
        <end position="422"/>
    </location>
</feature>
<dbReference type="PANTHER" id="PTHR35038">
    <property type="entry name" value="DISSIMILATORY SULFITE REDUCTASE SIRA"/>
    <property type="match status" value="1"/>
</dbReference>
<organism evidence="9 10">
    <name type="scientific">Candidatus Bilophila faecipullorum</name>
    <dbReference type="NCBI Taxonomy" id="2838482"/>
    <lineage>
        <taxon>Bacteria</taxon>
        <taxon>Pseudomonadati</taxon>
        <taxon>Thermodesulfobacteriota</taxon>
        <taxon>Desulfovibrionia</taxon>
        <taxon>Desulfovibrionales</taxon>
        <taxon>Desulfovibrionaceae</taxon>
        <taxon>Bilophila</taxon>
    </lineage>
</organism>
<reference evidence="9" key="1">
    <citation type="journal article" date="2021" name="PeerJ">
        <title>Extensive microbial diversity within the chicken gut microbiome revealed by metagenomics and culture.</title>
        <authorList>
            <person name="Gilroy R."/>
            <person name="Ravi A."/>
            <person name="Getino M."/>
            <person name="Pursley I."/>
            <person name="Horton D.L."/>
            <person name="Alikhan N.F."/>
            <person name="Baker D."/>
            <person name="Gharbi K."/>
            <person name="Hall N."/>
            <person name="Watson M."/>
            <person name="Adriaenssens E.M."/>
            <person name="Foster-Nyarko E."/>
            <person name="Jarju S."/>
            <person name="Secka A."/>
            <person name="Antonio M."/>
            <person name="Oren A."/>
            <person name="Chaudhuri R.R."/>
            <person name="La Ragione R."/>
            <person name="Hildebrand F."/>
            <person name="Pallen M.J."/>
        </authorList>
    </citation>
    <scope>NUCLEOTIDE SEQUENCE</scope>
    <source>
        <strain evidence="9">ChiSxjej5B17-1746</strain>
    </source>
</reference>
<feature type="binding site" description="axial binding residue" evidence="7">
    <location>
        <position position="418"/>
    </location>
    <ligand>
        <name>heme c</name>
        <dbReference type="ChEBI" id="CHEBI:61717"/>
        <label>1</label>
    </ligand>
    <ligandPart>
        <name>Fe</name>
        <dbReference type="ChEBI" id="CHEBI:18248"/>
    </ligandPart>
</feature>
<feature type="binding site" description="axial binding residue" evidence="7">
    <location>
        <position position="363"/>
    </location>
    <ligand>
        <name>heme c</name>
        <dbReference type="ChEBI" id="CHEBI:61717"/>
        <label>1</label>
    </ligand>
    <ligandPart>
        <name>Fe</name>
        <dbReference type="ChEBI" id="CHEBI:18248"/>
    </ligandPart>
</feature>
<keyword evidence="4" id="KW-0732">Signal</keyword>
<evidence type="ECO:0000313" key="9">
    <source>
        <dbReference type="EMBL" id="HIW79500.1"/>
    </source>
</evidence>
<feature type="binding site" description="axial binding residue" evidence="7">
    <location>
        <position position="422"/>
    </location>
    <ligand>
        <name>heme c</name>
        <dbReference type="ChEBI" id="CHEBI:61717"/>
        <label>1</label>
    </ligand>
    <ligandPart>
        <name>Fe</name>
        <dbReference type="ChEBI" id="CHEBI:18248"/>
    </ligandPart>
</feature>
<feature type="binding site" description="axial binding residue" evidence="7">
    <location>
        <position position="359"/>
    </location>
    <ligand>
        <name>heme c</name>
        <dbReference type="ChEBI" id="CHEBI:61717"/>
        <label>1</label>
    </ligand>
    <ligandPart>
        <name>Fe</name>
        <dbReference type="ChEBI" id="CHEBI:18248"/>
    </ligandPart>
</feature>
<reference evidence="9" key="2">
    <citation type="submission" date="2021-04" db="EMBL/GenBank/DDBJ databases">
        <authorList>
            <person name="Gilroy R."/>
        </authorList>
    </citation>
    <scope>NUCLEOTIDE SEQUENCE</scope>
    <source>
        <strain evidence="9">ChiSxjej5B17-1746</strain>
    </source>
</reference>
<dbReference type="CDD" id="cd08168">
    <property type="entry name" value="Cytochrom_C3"/>
    <property type="match status" value="4"/>
</dbReference>
<feature type="domain" description="Class III cytochrome C" evidence="8">
    <location>
        <begin position="510"/>
        <end position="584"/>
    </location>
</feature>
<keyword evidence="2 7" id="KW-0349">Heme</keyword>
<dbReference type="InterPro" id="IPR020942">
    <property type="entry name" value="Cyt_c_III_dom"/>
</dbReference>
<feature type="binding site" description="axial binding residue" evidence="7">
    <location>
        <position position="341"/>
    </location>
    <ligand>
        <name>heme c</name>
        <dbReference type="ChEBI" id="CHEBI:61717"/>
        <label>1</label>
    </ligand>
    <ligandPart>
        <name>Fe</name>
        <dbReference type="ChEBI" id="CHEBI:18248"/>
    </ligandPart>
</feature>
<feature type="binding site" description="axial binding residue" evidence="7">
    <location>
        <position position="348"/>
    </location>
    <ligand>
        <name>heme c</name>
        <dbReference type="ChEBI" id="CHEBI:61717"/>
        <label>1</label>
    </ligand>
    <ligandPart>
        <name>Fe</name>
        <dbReference type="ChEBI" id="CHEBI:18248"/>
    </ligandPart>
</feature>
<evidence type="ECO:0000259" key="8">
    <source>
        <dbReference type="Pfam" id="PF02085"/>
    </source>
</evidence>
<feature type="binding site" description="axial binding residue" evidence="7">
    <location>
        <position position="362"/>
    </location>
    <ligand>
        <name>heme c</name>
        <dbReference type="ChEBI" id="CHEBI:61717"/>
        <label>1</label>
    </ligand>
    <ligandPart>
        <name>Fe</name>
        <dbReference type="ChEBI" id="CHEBI:18248"/>
    </ligandPart>
</feature>
<feature type="binding site" description="axial binding residue" evidence="7">
    <location>
        <position position="353"/>
    </location>
    <ligand>
        <name>heme c</name>
        <dbReference type="ChEBI" id="CHEBI:61717"/>
        <label>1</label>
    </ligand>
    <ligandPart>
        <name>Fe</name>
        <dbReference type="ChEBI" id="CHEBI:18248"/>
    </ligandPart>
</feature>
<comment type="caution">
    <text evidence="9">The sequence shown here is derived from an EMBL/GenBank/DDBJ whole genome shotgun (WGS) entry which is preliminary data.</text>
</comment>
<feature type="binding site" description="axial binding residue" evidence="7">
    <location>
        <position position="352"/>
    </location>
    <ligand>
        <name>heme c</name>
        <dbReference type="ChEBI" id="CHEBI:61717"/>
        <label>1</label>
    </ligand>
    <ligandPart>
        <name>Fe</name>
        <dbReference type="ChEBI" id="CHEBI:18248"/>
    </ligandPart>
</feature>
<feature type="binding site" description="axial binding residue" evidence="7">
    <location>
        <position position="389"/>
    </location>
    <ligand>
        <name>heme c</name>
        <dbReference type="ChEBI" id="CHEBI:61717"/>
        <label>1</label>
    </ligand>
    <ligandPart>
        <name>Fe</name>
        <dbReference type="ChEBI" id="CHEBI:18248"/>
    </ligandPart>
</feature>
<gene>
    <name evidence="9" type="ORF">H9874_10220</name>
</gene>
<sequence>MENGRKLLRGIALAAIAVIGLGGIALFASPSLAADSRPDVIRIDAIGQLKKKLEMPPAVFLHDEHTKALAAAGKDCSVCHTAAATGHTVKFQREGDGTDPKKLEKLYHNGCIGCHENMASDNLKTGPLDGECRACHNTKLPFKSVQAPVKMGSKSLHYLHVSSEAIVNPADPQENCGVCHHVYDAKLKKLVWKKGQEDACASCHGDKAEGSKPSLQTAVHTKCVWCHENVAQTSRAYYTSQAEAKKAQAPKSNKTLTAKQIKAEAAAEAAAIEAAIVTGPTTCAGCHTEAAQSKFKQVSPVPRLMRGQPDATVLLPVNNAKRPVGAPEAGMKPVVFNHKAHEASVDSCRTCHHVRIESCTVCHTVDGNKDGNFVKLADAMHAPASDSSCVGCHKQTVMTKKECAGCHGAVPVMAPGSCATCHKDVKGITAAQIADGSAFELSKEQLADIAAQNVAEEPKPVKPLDPAEVPETVTIGVLSHDFEPSVFPHRKIYEALVKGTGENGLAAAFHTSPLSMCAACHHNSPVADLKTPPKCASCHGIQADKMAASVNKPSLKAAYHQQCMACHDRMQIAKPAATDCAGCHTPRVN</sequence>
<evidence type="ECO:0000256" key="1">
    <source>
        <dbReference type="ARBA" id="ARBA00022448"/>
    </source>
</evidence>
<dbReference type="Pfam" id="PF02085">
    <property type="entry name" value="Cytochrom_CIII"/>
    <property type="match status" value="3"/>
</dbReference>
<feature type="binding site" description="axial binding residue" evidence="7">
    <location>
        <position position="421"/>
    </location>
    <ligand>
        <name>heme c</name>
        <dbReference type="ChEBI" id="CHEBI:61717"/>
        <label>1</label>
    </ligand>
    <ligandPart>
        <name>Fe</name>
        <dbReference type="ChEBI" id="CHEBI:18248"/>
    </ligandPart>
</feature>
<accession>A0A9D1UAQ4</accession>
<evidence type="ECO:0000256" key="3">
    <source>
        <dbReference type="ARBA" id="ARBA00022723"/>
    </source>
</evidence>
<feature type="binding site" description="axial binding residue" evidence="7">
    <location>
        <position position="392"/>
    </location>
    <ligand>
        <name>heme c</name>
        <dbReference type="ChEBI" id="CHEBI:61717"/>
        <label>1</label>
    </ligand>
    <ligandPart>
        <name>Fe</name>
        <dbReference type="ChEBI" id="CHEBI:18248"/>
    </ligandPart>
</feature>
<dbReference type="PANTHER" id="PTHR35038:SF8">
    <property type="entry name" value="C-TYPE POLYHEME CYTOCHROME OMCC"/>
    <property type="match status" value="1"/>
</dbReference>
<keyword evidence="5" id="KW-0249">Electron transport</keyword>
<keyword evidence="6 7" id="KW-0408">Iron</keyword>
<evidence type="ECO:0000313" key="10">
    <source>
        <dbReference type="Proteomes" id="UP000824264"/>
    </source>
</evidence>
<proteinExistence type="predicted"/>
<evidence type="ECO:0000256" key="7">
    <source>
        <dbReference type="PIRSR" id="PIRSR602322-1"/>
    </source>
</evidence>
<comment type="cofactor">
    <cofactor evidence="7">
        <name>heme c</name>
        <dbReference type="ChEBI" id="CHEBI:61717"/>
    </cofactor>
    <text evidence="7">Binds 4 heme c groups covalently per monomer.</text>
</comment>
<dbReference type="GO" id="GO:0020037">
    <property type="term" value="F:heme binding"/>
    <property type="evidence" value="ECO:0007669"/>
    <property type="project" value="InterPro"/>
</dbReference>
<evidence type="ECO:0000256" key="4">
    <source>
        <dbReference type="ARBA" id="ARBA00022729"/>
    </source>
</evidence>
<dbReference type="Gene3D" id="3.90.10.10">
    <property type="entry name" value="Cytochrome C3"/>
    <property type="match status" value="4"/>
</dbReference>
<evidence type="ECO:0000256" key="5">
    <source>
        <dbReference type="ARBA" id="ARBA00022982"/>
    </source>
</evidence>
<keyword evidence="1" id="KW-0813">Transport</keyword>
<evidence type="ECO:0000256" key="6">
    <source>
        <dbReference type="ARBA" id="ARBA00023004"/>
    </source>
</evidence>
<dbReference type="InterPro" id="IPR051829">
    <property type="entry name" value="Multiheme_Cytochr_ET"/>
</dbReference>
<evidence type="ECO:0000256" key="2">
    <source>
        <dbReference type="ARBA" id="ARBA00022617"/>
    </source>
</evidence>
<dbReference type="GO" id="GO:0046872">
    <property type="term" value="F:metal ion binding"/>
    <property type="evidence" value="ECO:0007669"/>
    <property type="project" value="UniProtKB-KW"/>
</dbReference>
<protein>
    <submittedName>
        <fullName evidence="9">Cytochrome c family protein</fullName>
    </submittedName>
</protein>
<dbReference type="PRINTS" id="PR00609">
    <property type="entry name" value="CYTOCHROMEC3"/>
</dbReference>
<keyword evidence="3 7" id="KW-0479">Metal-binding</keyword>
<dbReference type="Proteomes" id="UP000824264">
    <property type="component" value="Unassembled WGS sequence"/>
</dbReference>